<dbReference type="Proteomes" id="UP000549616">
    <property type="component" value="Unassembled WGS sequence"/>
</dbReference>
<evidence type="ECO:0000313" key="6">
    <source>
        <dbReference type="EMBL" id="NYI92353.1"/>
    </source>
</evidence>
<evidence type="ECO:0000259" key="5">
    <source>
        <dbReference type="PROSITE" id="PS50977"/>
    </source>
</evidence>
<dbReference type="PROSITE" id="PS50977">
    <property type="entry name" value="HTH_TETR_2"/>
    <property type="match status" value="1"/>
</dbReference>
<evidence type="ECO:0000256" key="4">
    <source>
        <dbReference type="PROSITE-ProRule" id="PRU00335"/>
    </source>
</evidence>
<name>A0A853BAF6_9PSEU</name>
<dbReference type="EMBL" id="JACCFK010000002">
    <property type="protein sequence ID" value="NYI92353.1"/>
    <property type="molecule type" value="Genomic_DNA"/>
</dbReference>
<accession>A0A853BAF6</accession>
<dbReference type="InterPro" id="IPR009057">
    <property type="entry name" value="Homeodomain-like_sf"/>
</dbReference>
<feature type="DNA-binding region" description="H-T-H motif" evidence="4">
    <location>
        <begin position="40"/>
        <end position="59"/>
    </location>
</feature>
<dbReference type="InterPro" id="IPR050109">
    <property type="entry name" value="HTH-type_TetR-like_transc_reg"/>
</dbReference>
<evidence type="ECO:0000256" key="2">
    <source>
        <dbReference type="ARBA" id="ARBA00023125"/>
    </source>
</evidence>
<dbReference type="GO" id="GO:0003700">
    <property type="term" value="F:DNA-binding transcription factor activity"/>
    <property type="evidence" value="ECO:0007669"/>
    <property type="project" value="TreeGrafter"/>
</dbReference>
<dbReference type="Gene3D" id="1.10.357.10">
    <property type="entry name" value="Tetracycline Repressor, domain 2"/>
    <property type="match status" value="1"/>
</dbReference>
<dbReference type="PROSITE" id="PS01081">
    <property type="entry name" value="HTH_TETR_1"/>
    <property type="match status" value="1"/>
</dbReference>
<keyword evidence="3" id="KW-0804">Transcription</keyword>
<feature type="domain" description="HTH tetR-type" evidence="5">
    <location>
        <begin position="17"/>
        <end position="77"/>
    </location>
</feature>
<organism evidence="6 7">
    <name type="scientific">Amycolatopsis endophytica</name>
    <dbReference type="NCBI Taxonomy" id="860233"/>
    <lineage>
        <taxon>Bacteria</taxon>
        <taxon>Bacillati</taxon>
        <taxon>Actinomycetota</taxon>
        <taxon>Actinomycetes</taxon>
        <taxon>Pseudonocardiales</taxon>
        <taxon>Pseudonocardiaceae</taxon>
        <taxon>Amycolatopsis</taxon>
    </lineage>
</organism>
<evidence type="ECO:0000256" key="3">
    <source>
        <dbReference type="ARBA" id="ARBA00023163"/>
    </source>
</evidence>
<keyword evidence="2 4" id="KW-0238">DNA-binding</keyword>
<gene>
    <name evidence="6" type="ORF">HNR02_005728</name>
</gene>
<dbReference type="InterPro" id="IPR023772">
    <property type="entry name" value="DNA-bd_HTH_TetR-type_CS"/>
</dbReference>
<dbReference type="PRINTS" id="PR00455">
    <property type="entry name" value="HTHTETR"/>
</dbReference>
<evidence type="ECO:0000313" key="7">
    <source>
        <dbReference type="Proteomes" id="UP000549616"/>
    </source>
</evidence>
<keyword evidence="7" id="KW-1185">Reference proteome</keyword>
<dbReference type="AlphaFoldDB" id="A0A853BAF6"/>
<proteinExistence type="predicted"/>
<dbReference type="SUPFAM" id="SSF46689">
    <property type="entry name" value="Homeodomain-like"/>
    <property type="match status" value="1"/>
</dbReference>
<sequence length="195" mass="21373">MNADTATGESLRDRKRRQTRERIAEAAFTLFDERGFGEVTVDDIAALAEVGRTTFFRYFGDKEEVVFAQESDTLRELESGDGPALPDLAAALAESRRLVVALCAEARHAAYARLVDKHPELADRHARKLRRYGDRLEQHLLARGTPRSAAVLASQIALACYRTAWRLAGDDADALAREADAAFDAVAEAGPAELS</sequence>
<dbReference type="PANTHER" id="PTHR30055:SF238">
    <property type="entry name" value="MYCOFACTOCIN BIOSYNTHESIS TRANSCRIPTIONAL REGULATOR MFTR-RELATED"/>
    <property type="match status" value="1"/>
</dbReference>
<dbReference type="InterPro" id="IPR001647">
    <property type="entry name" value="HTH_TetR"/>
</dbReference>
<dbReference type="GO" id="GO:0000976">
    <property type="term" value="F:transcription cis-regulatory region binding"/>
    <property type="evidence" value="ECO:0007669"/>
    <property type="project" value="TreeGrafter"/>
</dbReference>
<dbReference type="Pfam" id="PF00440">
    <property type="entry name" value="TetR_N"/>
    <property type="match status" value="1"/>
</dbReference>
<reference evidence="6 7" key="1">
    <citation type="submission" date="2020-07" db="EMBL/GenBank/DDBJ databases">
        <title>Sequencing the genomes of 1000 actinobacteria strains.</title>
        <authorList>
            <person name="Klenk H.-P."/>
        </authorList>
    </citation>
    <scope>NUCLEOTIDE SEQUENCE [LARGE SCALE GENOMIC DNA]</scope>
    <source>
        <strain evidence="6 7">DSM 104006</strain>
    </source>
</reference>
<protein>
    <submittedName>
        <fullName evidence="6">AcrR family transcriptional regulator</fullName>
    </submittedName>
</protein>
<dbReference type="PANTHER" id="PTHR30055">
    <property type="entry name" value="HTH-TYPE TRANSCRIPTIONAL REGULATOR RUTR"/>
    <property type="match status" value="1"/>
</dbReference>
<evidence type="ECO:0000256" key="1">
    <source>
        <dbReference type="ARBA" id="ARBA00023015"/>
    </source>
</evidence>
<comment type="caution">
    <text evidence="6">The sequence shown here is derived from an EMBL/GenBank/DDBJ whole genome shotgun (WGS) entry which is preliminary data.</text>
</comment>
<keyword evidence="1" id="KW-0805">Transcription regulation</keyword>
<dbReference type="RefSeq" id="WP_179776593.1">
    <property type="nucleotide sequence ID" value="NZ_JACCFK010000002.1"/>
</dbReference>